<dbReference type="InterPro" id="IPR034746">
    <property type="entry name" value="POTRA"/>
</dbReference>
<evidence type="ECO:0000256" key="2">
    <source>
        <dbReference type="ARBA" id="ARBA00022475"/>
    </source>
</evidence>
<dbReference type="Pfam" id="PF03799">
    <property type="entry name" value="FtsQ_DivIB_C"/>
    <property type="match status" value="1"/>
</dbReference>
<keyword evidence="6 8" id="KW-0472">Membrane</keyword>
<evidence type="ECO:0000256" key="7">
    <source>
        <dbReference type="ARBA" id="ARBA00023306"/>
    </source>
</evidence>
<feature type="transmembrane region" description="Helical" evidence="8">
    <location>
        <begin position="38"/>
        <end position="63"/>
    </location>
</feature>
<keyword evidence="7" id="KW-0131">Cell cycle</keyword>
<dbReference type="InterPro" id="IPR013685">
    <property type="entry name" value="POTRA_FtsQ_type"/>
</dbReference>
<gene>
    <name evidence="10" type="ORF">ACFL27_07545</name>
</gene>
<dbReference type="Pfam" id="PF08478">
    <property type="entry name" value="POTRA_1"/>
    <property type="match status" value="1"/>
</dbReference>
<dbReference type="EMBL" id="JBHPBY010000072">
    <property type="protein sequence ID" value="MFC1850028.1"/>
    <property type="molecule type" value="Genomic_DNA"/>
</dbReference>
<name>A0ABV6YV18_UNCC1</name>
<accession>A0ABV6YV18</accession>
<organism evidence="10 11">
    <name type="scientific">candidate division CSSED10-310 bacterium</name>
    <dbReference type="NCBI Taxonomy" id="2855610"/>
    <lineage>
        <taxon>Bacteria</taxon>
        <taxon>Bacteria division CSSED10-310</taxon>
    </lineage>
</organism>
<evidence type="ECO:0000259" key="9">
    <source>
        <dbReference type="PROSITE" id="PS51779"/>
    </source>
</evidence>
<evidence type="ECO:0000313" key="11">
    <source>
        <dbReference type="Proteomes" id="UP001594351"/>
    </source>
</evidence>
<evidence type="ECO:0000256" key="5">
    <source>
        <dbReference type="ARBA" id="ARBA00022989"/>
    </source>
</evidence>
<evidence type="ECO:0000256" key="4">
    <source>
        <dbReference type="ARBA" id="ARBA00022692"/>
    </source>
</evidence>
<proteinExistence type="predicted"/>
<keyword evidence="2" id="KW-1003">Cell membrane</keyword>
<dbReference type="PANTHER" id="PTHR37820:SF1">
    <property type="entry name" value="CELL DIVISION PROTEIN FTSQ"/>
    <property type="match status" value="1"/>
</dbReference>
<dbReference type="Proteomes" id="UP001594351">
    <property type="component" value="Unassembled WGS sequence"/>
</dbReference>
<dbReference type="PROSITE" id="PS51779">
    <property type="entry name" value="POTRA"/>
    <property type="match status" value="1"/>
</dbReference>
<keyword evidence="3 10" id="KW-0132">Cell division</keyword>
<comment type="subcellular location">
    <subcellularLocation>
        <location evidence="1">Membrane</location>
    </subcellularLocation>
</comment>
<dbReference type="PANTHER" id="PTHR37820">
    <property type="entry name" value="CELL DIVISION PROTEIN DIVIB"/>
    <property type="match status" value="1"/>
</dbReference>
<keyword evidence="4 8" id="KW-0812">Transmembrane</keyword>
<protein>
    <submittedName>
        <fullName evidence="10">Cell division protein FtsQ/DivIB</fullName>
    </submittedName>
</protein>
<dbReference type="InterPro" id="IPR050487">
    <property type="entry name" value="FtsQ_DivIB"/>
</dbReference>
<keyword evidence="11" id="KW-1185">Reference proteome</keyword>
<dbReference type="Gene3D" id="3.10.20.310">
    <property type="entry name" value="membrane protein fhac"/>
    <property type="match status" value="1"/>
</dbReference>
<reference evidence="10 11" key="1">
    <citation type="submission" date="2024-09" db="EMBL/GenBank/DDBJ databases">
        <title>Laminarin stimulates single cell rates of sulfate reduction while oxygen inhibits transcriptomic activity in coastal marine sediment.</title>
        <authorList>
            <person name="Lindsay M."/>
            <person name="Orcutt B."/>
            <person name="Emerson D."/>
            <person name="Stepanauskas R."/>
            <person name="D'Angelo T."/>
        </authorList>
    </citation>
    <scope>NUCLEOTIDE SEQUENCE [LARGE SCALE GENOMIC DNA]</scope>
    <source>
        <strain evidence="10">SAG AM-311-K15</strain>
    </source>
</reference>
<feature type="domain" description="POTRA" evidence="9">
    <location>
        <begin position="69"/>
        <end position="137"/>
    </location>
</feature>
<sequence>MLLYITTSMRKVKNEYFFKRTPLRLKKIRRKQFHFQRFCRFTLFAVLMPSSIAMLLFVGYTLLHHSEFFIVQHVNILGNHFIDRQTIIAAADIKYIESIFRIDLERMRQKIRTNPYVFDILVRRELPATIAIELQERNPIAIITINKKYFLISEDGVLVEEMSKADSINYPIIVESESKTKKVGDALQNKTFQEALLILTKMKEETPVCFSQLLTIQVHNSFNVSLKMRNLSGTIMIAAENISNSLVRLQYLMPQLTRTSFKSVDFRFRNKAIVKFYS</sequence>
<evidence type="ECO:0000313" key="10">
    <source>
        <dbReference type="EMBL" id="MFC1850028.1"/>
    </source>
</evidence>
<comment type="caution">
    <text evidence="10">The sequence shown here is derived from an EMBL/GenBank/DDBJ whole genome shotgun (WGS) entry which is preliminary data.</text>
</comment>
<dbReference type="InterPro" id="IPR005548">
    <property type="entry name" value="Cell_div_FtsQ/DivIB_C"/>
</dbReference>
<evidence type="ECO:0000256" key="1">
    <source>
        <dbReference type="ARBA" id="ARBA00004370"/>
    </source>
</evidence>
<keyword evidence="5 8" id="KW-1133">Transmembrane helix</keyword>
<dbReference type="GO" id="GO:0051301">
    <property type="term" value="P:cell division"/>
    <property type="evidence" value="ECO:0007669"/>
    <property type="project" value="UniProtKB-KW"/>
</dbReference>
<evidence type="ECO:0000256" key="3">
    <source>
        <dbReference type="ARBA" id="ARBA00022618"/>
    </source>
</evidence>
<evidence type="ECO:0000256" key="6">
    <source>
        <dbReference type="ARBA" id="ARBA00023136"/>
    </source>
</evidence>
<evidence type="ECO:0000256" key="8">
    <source>
        <dbReference type="SAM" id="Phobius"/>
    </source>
</evidence>